<accession>A0A811TCN1</accession>
<proteinExistence type="predicted"/>
<dbReference type="EMBL" id="CAJHIS010000057">
    <property type="protein sequence ID" value="CAD6495085.1"/>
    <property type="molecule type" value="Genomic_DNA"/>
</dbReference>
<dbReference type="SUPFAM" id="SSF51126">
    <property type="entry name" value="Pectin lyase-like"/>
    <property type="match status" value="1"/>
</dbReference>
<evidence type="ECO:0000256" key="1">
    <source>
        <dbReference type="SAM" id="Phobius"/>
    </source>
</evidence>
<protein>
    <submittedName>
        <fullName evidence="2">Uncharacterized protein</fullName>
    </submittedName>
</protein>
<dbReference type="AlphaFoldDB" id="A0A811TCN1"/>
<sequence length="116" mass="12502">MRRWYINKYNQITETRIALRTELCSHILVVLTLAAAAVLVVGAGVGAAATTWYVDDDGGAADYDNIQDAVNAASDGDMIFVHSGIYNETAIVDRSLTLQGENREATIIDANGEGLR</sequence>
<dbReference type="InterPro" id="IPR012334">
    <property type="entry name" value="Pectin_lyas_fold"/>
</dbReference>
<evidence type="ECO:0000313" key="2">
    <source>
        <dbReference type="EMBL" id="CAD6495085.1"/>
    </source>
</evidence>
<dbReference type="Proteomes" id="UP000634805">
    <property type="component" value="Unassembled WGS sequence"/>
</dbReference>
<name>A0A811TCN1_9EURY</name>
<keyword evidence="1" id="KW-0472">Membrane</keyword>
<gene>
    <name evidence="2" type="ORF">EMLJLAPB_01175</name>
</gene>
<dbReference type="Gene3D" id="2.160.20.10">
    <property type="entry name" value="Single-stranded right-handed beta-helix, Pectin lyase-like"/>
    <property type="match status" value="1"/>
</dbReference>
<keyword evidence="1" id="KW-0812">Transmembrane</keyword>
<comment type="caution">
    <text evidence="2">The sequence shown here is derived from an EMBL/GenBank/DDBJ whole genome shotgun (WGS) entry which is preliminary data.</text>
</comment>
<keyword evidence="1" id="KW-1133">Transmembrane helix</keyword>
<dbReference type="InterPro" id="IPR011050">
    <property type="entry name" value="Pectin_lyase_fold/virulence"/>
</dbReference>
<organism evidence="2 3">
    <name type="scientific">Candidatus Argoarchaeum ethanivorans</name>
    <dbReference type="NCBI Taxonomy" id="2608793"/>
    <lineage>
        <taxon>Archaea</taxon>
        <taxon>Methanobacteriati</taxon>
        <taxon>Methanobacteriota</taxon>
        <taxon>Stenosarchaea group</taxon>
        <taxon>Methanomicrobia</taxon>
        <taxon>Methanosarcinales</taxon>
        <taxon>Methanosarcinales incertae sedis</taxon>
        <taxon>GOM Arc I cluster</taxon>
        <taxon>Candidatus Argoarchaeum</taxon>
    </lineage>
</organism>
<feature type="transmembrane region" description="Helical" evidence="1">
    <location>
        <begin position="27"/>
        <end position="54"/>
    </location>
</feature>
<reference evidence="2" key="1">
    <citation type="submission" date="2020-10" db="EMBL/GenBank/DDBJ databases">
        <authorList>
            <person name="Hahn C.J."/>
            <person name="Laso-Perez R."/>
            <person name="Vulcano F."/>
            <person name="Vaziourakis K.-M."/>
            <person name="Stokke R."/>
            <person name="Steen I.H."/>
            <person name="Teske A."/>
            <person name="Boetius A."/>
            <person name="Liebeke M."/>
            <person name="Amann R."/>
            <person name="Knittel K."/>
        </authorList>
    </citation>
    <scope>NUCLEOTIDE SEQUENCE</scope>
    <source>
        <strain evidence="2">Gfbio:e3339647-f889-4370-9287-4fb5cb688e4c:AG392D22_GoMArc1</strain>
    </source>
</reference>
<evidence type="ECO:0000313" key="3">
    <source>
        <dbReference type="Proteomes" id="UP000634805"/>
    </source>
</evidence>